<name>A0A382J038_9ZZZZ</name>
<accession>A0A382J038</accession>
<gene>
    <name evidence="1" type="ORF">METZ01_LOCUS257646</name>
</gene>
<reference evidence="1" key="1">
    <citation type="submission" date="2018-05" db="EMBL/GenBank/DDBJ databases">
        <authorList>
            <person name="Lanie J.A."/>
            <person name="Ng W.-L."/>
            <person name="Kazmierczak K.M."/>
            <person name="Andrzejewski T.M."/>
            <person name="Davidsen T.M."/>
            <person name="Wayne K.J."/>
            <person name="Tettelin H."/>
            <person name="Glass J.I."/>
            <person name="Rusch D."/>
            <person name="Podicherti R."/>
            <person name="Tsui H.-C.T."/>
            <person name="Winkler M.E."/>
        </authorList>
    </citation>
    <scope>NUCLEOTIDE SEQUENCE</scope>
</reference>
<feature type="non-terminal residue" evidence="1">
    <location>
        <position position="174"/>
    </location>
</feature>
<proteinExistence type="predicted"/>
<evidence type="ECO:0000313" key="1">
    <source>
        <dbReference type="EMBL" id="SVC04792.1"/>
    </source>
</evidence>
<organism evidence="1">
    <name type="scientific">marine metagenome</name>
    <dbReference type="NCBI Taxonomy" id="408172"/>
    <lineage>
        <taxon>unclassified sequences</taxon>
        <taxon>metagenomes</taxon>
        <taxon>ecological metagenomes</taxon>
    </lineage>
</organism>
<dbReference type="AlphaFoldDB" id="A0A382J038"/>
<dbReference type="EMBL" id="UINC01070552">
    <property type="protein sequence ID" value="SVC04792.1"/>
    <property type="molecule type" value="Genomic_DNA"/>
</dbReference>
<sequence length="174" mass="19821">MLRFRQYLNKKELWFEEIYYETRQNGSYNSTNLLEEFIPKLSKNKLHNSFASAFRDDFEKFTNGKLTSSGKDLSFSNSGNLTDDKIKDALQDFLGEFLLNNEITILEPGEDENISAKKPAVNGVGKGSSKYRGFYFQIDLQDEIGELIPALVIIRGGADYSTSETEVTEKQEIC</sequence>
<protein>
    <submittedName>
        <fullName evidence="1">Uncharacterized protein</fullName>
    </submittedName>
</protein>